<dbReference type="AlphaFoldDB" id="A0AAN5CM00"/>
<feature type="non-terminal residue" evidence="3">
    <location>
        <position position="100"/>
    </location>
</feature>
<reference evidence="4" key="1">
    <citation type="submission" date="2022-10" db="EMBL/GenBank/DDBJ databases">
        <title>Genome assembly of Pristionchus species.</title>
        <authorList>
            <person name="Yoshida K."/>
            <person name="Sommer R.J."/>
        </authorList>
    </citation>
    <scope>NUCLEOTIDE SEQUENCE [LARGE SCALE GENOMIC DNA]</scope>
    <source>
        <strain evidence="4">RS5460</strain>
    </source>
</reference>
<dbReference type="Gene3D" id="2.60.60.20">
    <property type="entry name" value="PLAT/LH2 domain"/>
    <property type="match status" value="1"/>
</dbReference>
<evidence type="ECO:0000313" key="3">
    <source>
        <dbReference type="EMBL" id="GMR46780.1"/>
    </source>
</evidence>
<evidence type="ECO:0000259" key="2">
    <source>
        <dbReference type="PROSITE" id="PS50095"/>
    </source>
</evidence>
<dbReference type="InterPro" id="IPR001024">
    <property type="entry name" value="PLAT/LH2_dom"/>
</dbReference>
<evidence type="ECO:0000313" key="4">
    <source>
        <dbReference type="Proteomes" id="UP001328107"/>
    </source>
</evidence>
<organism evidence="3 4">
    <name type="scientific">Pristionchus mayeri</name>
    <dbReference type="NCBI Taxonomy" id="1317129"/>
    <lineage>
        <taxon>Eukaryota</taxon>
        <taxon>Metazoa</taxon>
        <taxon>Ecdysozoa</taxon>
        <taxon>Nematoda</taxon>
        <taxon>Chromadorea</taxon>
        <taxon>Rhabditida</taxon>
        <taxon>Rhabditina</taxon>
        <taxon>Diplogasteromorpha</taxon>
        <taxon>Diplogasteroidea</taxon>
        <taxon>Neodiplogasteridae</taxon>
        <taxon>Pristionchus</taxon>
    </lineage>
</organism>
<feature type="domain" description="PLAT" evidence="2">
    <location>
        <begin position="1"/>
        <end position="43"/>
    </location>
</feature>
<evidence type="ECO:0000256" key="1">
    <source>
        <dbReference type="PROSITE-ProRule" id="PRU00152"/>
    </source>
</evidence>
<gene>
    <name evidence="3" type="ORF">PMAYCL1PPCAC_16975</name>
</gene>
<feature type="non-terminal residue" evidence="3">
    <location>
        <position position="1"/>
    </location>
</feature>
<accession>A0AAN5CM00</accession>
<name>A0AAN5CM00_9BILA</name>
<protein>
    <recommendedName>
        <fullName evidence="2">PLAT domain-containing protein</fullName>
    </recommendedName>
</protein>
<proteinExistence type="predicted"/>
<dbReference type="EMBL" id="BTRK01000004">
    <property type="protein sequence ID" value="GMR46780.1"/>
    <property type="molecule type" value="Genomic_DNA"/>
</dbReference>
<dbReference type="SUPFAM" id="SSF49723">
    <property type="entry name" value="Lipase/lipooxygenase domain (PLAT/LH2 domain)"/>
    <property type="match status" value="1"/>
</dbReference>
<dbReference type="PROSITE" id="PS50095">
    <property type="entry name" value="PLAT"/>
    <property type="match status" value="1"/>
</dbReference>
<comment type="caution">
    <text evidence="1">Lacks conserved residue(s) required for the propagation of feature annotation.</text>
</comment>
<comment type="caution">
    <text evidence="3">The sequence shown here is derived from an EMBL/GenBank/DDBJ whole genome shotgun (WGS) entry which is preliminary data.</text>
</comment>
<dbReference type="Proteomes" id="UP001328107">
    <property type="component" value="Unassembled WGS sequence"/>
</dbReference>
<dbReference type="InterPro" id="IPR036392">
    <property type="entry name" value="PLAT/LH2_dom_sf"/>
</dbReference>
<keyword evidence="4" id="KW-1185">Reference proteome</keyword>
<sequence>FRESWLCKRVVVYDVQTDEEFHFEVDNWLGTQNGDGKMERTVAVSAKPFFLREIFWPHRLAENIAYVAMYTGGGTLWRLRVGRQVHYSSVYLALVHSHII</sequence>